<gene>
    <name evidence="2" type="ORF">US05_C0004G0052</name>
</gene>
<dbReference type="InterPro" id="IPR045584">
    <property type="entry name" value="Pilin-like"/>
</dbReference>
<evidence type="ECO:0000256" key="1">
    <source>
        <dbReference type="SAM" id="Phobius"/>
    </source>
</evidence>
<dbReference type="PROSITE" id="PS00409">
    <property type="entry name" value="PROKAR_NTER_METHYL"/>
    <property type="match status" value="1"/>
</dbReference>
<protein>
    <recommendedName>
        <fullName evidence="4">General secretion pathway protein G</fullName>
    </recommendedName>
</protein>
<sequence>MKLILQNKNSRGFTLIELLVVVAIIGLLSSIVLSSLNSARTKAKYAKAQIEMNEFVKTAIIAQGESGKTLLEITGSGCSDCVCRGRDIRNIPTSDSCYTQWLSALTAIQNATAGTVLGIDNMLRDPWGSPYTLDENEREGGPTDCRLDTIRSAGPDGIWGNSDDGGYTVPLSRDCP</sequence>
<name>A0A0G0EBE7_9BACT</name>
<evidence type="ECO:0008006" key="4">
    <source>
        <dbReference type="Google" id="ProtNLM"/>
    </source>
</evidence>
<keyword evidence="1" id="KW-0812">Transmembrane</keyword>
<evidence type="ECO:0000313" key="2">
    <source>
        <dbReference type="EMBL" id="KKP98421.1"/>
    </source>
</evidence>
<comment type="caution">
    <text evidence="2">The sequence shown here is derived from an EMBL/GenBank/DDBJ whole genome shotgun (WGS) entry which is preliminary data.</text>
</comment>
<dbReference type="PANTHER" id="PTHR30093">
    <property type="entry name" value="GENERAL SECRETION PATHWAY PROTEIN G"/>
    <property type="match status" value="1"/>
</dbReference>
<keyword evidence="1" id="KW-1133">Transmembrane helix</keyword>
<dbReference type="InterPro" id="IPR012902">
    <property type="entry name" value="N_methyl_site"/>
</dbReference>
<dbReference type="EMBL" id="LBRM01000004">
    <property type="protein sequence ID" value="KKP98421.1"/>
    <property type="molecule type" value="Genomic_DNA"/>
</dbReference>
<dbReference type="NCBIfam" id="TIGR02532">
    <property type="entry name" value="IV_pilin_GFxxxE"/>
    <property type="match status" value="1"/>
</dbReference>
<keyword evidence="1" id="KW-0472">Membrane</keyword>
<dbReference type="SUPFAM" id="SSF54523">
    <property type="entry name" value="Pili subunits"/>
    <property type="match status" value="1"/>
</dbReference>
<dbReference type="Pfam" id="PF07963">
    <property type="entry name" value="N_methyl"/>
    <property type="match status" value="1"/>
</dbReference>
<organism evidence="2 3">
    <name type="scientific">Candidatus Nomurabacteria bacterium GW2011_GWA1_36_15</name>
    <dbReference type="NCBI Taxonomy" id="1618728"/>
    <lineage>
        <taxon>Bacteria</taxon>
        <taxon>Candidatus Nomuraibacteriota</taxon>
    </lineage>
</organism>
<evidence type="ECO:0000313" key="3">
    <source>
        <dbReference type="Proteomes" id="UP000034606"/>
    </source>
</evidence>
<dbReference type="Gene3D" id="3.30.700.10">
    <property type="entry name" value="Glycoprotein, Type 4 Pilin"/>
    <property type="match status" value="1"/>
</dbReference>
<feature type="transmembrane region" description="Helical" evidence="1">
    <location>
        <begin position="12"/>
        <end position="33"/>
    </location>
</feature>
<accession>A0A0G0EBE7</accession>
<dbReference type="Proteomes" id="UP000034606">
    <property type="component" value="Unassembled WGS sequence"/>
</dbReference>
<proteinExistence type="predicted"/>
<dbReference type="AlphaFoldDB" id="A0A0G0EBE7"/>
<reference evidence="2 3" key="1">
    <citation type="journal article" date="2015" name="Nature">
        <title>rRNA introns, odd ribosomes, and small enigmatic genomes across a large radiation of phyla.</title>
        <authorList>
            <person name="Brown C.T."/>
            <person name="Hug L.A."/>
            <person name="Thomas B.C."/>
            <person name="Sharon I."/>
            <person name="Castelle C.J."/>
            <person name="Singh A."/>
            <person name="Wilkins M.J."/>
            <person name="Williams K.H."/>
            <person name="Banfield J.F."/>
        </authorList>
    </citation>
    <scope>NUCLEOTIDE SEQUENCE [LARGE SCALE GENOMIC DNA]</scope>
</reference>